<evidence type="ECO:0000256" key="3">
    <source>
        <dbReference type="ARBA" id="ARBA00022989"/>
    </source>
</evidence>
<feature type="transmembrane region" description="Helical" evidence="5">
    <location>
        <begin position="12"/>
        <end position="41"/>
    </location>
</feature>
<keyword evidence="7" id="KW-0436">Ligase</keyword>
<dbReference type="Pfam" id="PF04932">
    <property type="entry name" value="Wzy_C"/>
    <property type="match status" value="1"/>
</dbReference>
<dbReference type="InterPro" id="IPR051533">
    <property type="entry name" value="WaaL-like"/>
</dbReference>
<dbReference type="PANTHER" id="PTHR37422">
    <property type="entry name" value="TEICHURONIC ACID BIOSYNTHESIS PROTEIN TUAE"/>
    <property type="match status" value="1"/>
</dbReference>
<feature type="transmembrane region" description="Helical" evidence="5">
    <location>
        <begin position="125"/>
        <end position="144"/>
    </location>
</feature>
<keyword evidence="4 5" id="KW-0472">Membrane</keyword>
<proteinExistence type="predicted"/>
<dbReference type="PANTHER" id="PTHR37422:SF13">
    <property type="entry name" value="LIPOPOLYSACCHARIDE BIOSYNTHESIS PROTEIN PA4999-RELATED"/>
    <property type="match status" value="1"/>
</dbReference>
<evidence type="ECO:0000256" key="5">
    <source>
        <dbReference type="SAM" id="Phobius"/>
    </source>
</evidence>
<dbReference type="InterPro" id="IPR007016">
    <property type="entry name" value="O-antigen_ligase-rel_domated"/>
</dbReference>
<feature type="transmembrane region" description="Helical" evidence="5">
    <location>
        <begin position="410"/>
        <end position="431"/>
    </location>
</feature>
<feature type="domain" description="O-antigen ligase-related" evidence="6">
    <location>
        <begin position="234"/>
        <end position="380"/>
    </location>
</feature>
<dbReference type="EMBL" id="CP059322">
    <property type="protein sequence ID" value="QLQ39586.1"/>
    <property type="molecule type" value="Genomic_DNA"/>
</dbReference>
<protein>
    <submittedName>
        <fullName evidence="7">O-antigen ligase family protein</fullName>
    </submittedName>
</protein>
<feature type="transmembrane region" description="Helical" evidence="5">
    <location>
        <begin position="48"/>
        <end position="66"/>
    </location>
</feature>
<feature type="transmembrane region" description="Helical" evidence="5">
    <location>
        <begin position="368"/>
        <end position="389"/>
    </location>
</feature>
<feature type="transmembrane region" description="Helical" evidence="5">
    <location>
        <begin position="275"/>
        <end position="294"/>
    </location>
</feature>
<dbReference type="RefSeq" id="WP_181571971.1">
    <property type="nucleotide sequence ID" value="NZ_CP059322.2"/>
</dbReference>
<evidence type="ECO:0000256" key="4">
    <source>
        <dbReference type="ARBA" id="ARBA00023136"/>
    </source>
</evidence>
<keyword evidence="3 5" id="KW-1133">Transmembrane helix</keyword>
<evidence type="ECO:0000313" key="8">
    <source>
        <dbReference type="Proteomes" id="UP000510844"/>
    </source>
</evidence>
<reference evidence="8" key="1">
    <citation type="submission" date="2020-07" db="EMBL/GenBank/DDBJ databases">
        <title>A new Micromonospora strain with potent antibiotic activity isolated from the microbiome of a mid-Atlantic deep-sea sponge.</title>
        <authorList>
            <person name="Back C.R."/>
            <person name="Stennett H.L."/>
            <person name="Williams S.E."/>
            <person name="Wang L."/>
            <person name="Ojeda Gomez J."/>
            <person name="Abdulle O.M."/>
            <person name="Duffy T."/>
            <person name="Hendry K.R."/>
            <person name="Powell D."/>
            <person name="Stach J.E."/>
            <person name="Essex-Lopresti A.E."/>
            <person name="Willis C.L."/>
            <person name="Curnow P."/>
            <person name="Race P.R."/>
        </authorList>
    </citation>
    <scope>NUCLEOTIDE SEQUENCE [LARGE SCALE GENOMIC DNA]</scope>
    <source>
        <strain evidence="8">28ISP2-46</strain>
    </source>
</reference>
<accession>A0A7L6BCA7</accession>
<dbReference type="GO" id="GO:0016874">
    <property type="term" value="F:ligase activity"/>
    <property type="evidence" value="ECO:0007669"/>
    <property type="project" value="UniProtKB-KW"/>
</dbReference>
<organism evidence="7 8">
    <name type="scientific">Micromonospora robiginosa</name>
    <dbReference type="NCBI Taxonomy" id="2749844"/>
    <lineage>
        <taxon>Bacteria</taxon>
        <taxon>Bacillati</taxon>
        <taxon>Actinomycetota</taxon>
        <taxon>Actinomycetes</taxon>
        <taxon>Micromonosporales</taxon>
        <taxon>Micromonosporaceae</taxon>
        <taxon>Micromonospora</taxon>
    </lineage>
</organism>
<evidence type="ECO:0000313" key="7">
    <source>
        <dbReference type="EMBL" id="QLQ39586.1"/>
    </source>
</evidence>
<comment type="subcellular location">
    <subcellularLocation>
        <location evidence="1">Membrane</location>
        <topology evidence="1">Multi-pass membrane protein</topology>
    </subcellularLocation>
</comment>
<evidence type="ECO:0000256" key="1">
    <source>
        <dbReference type="ARBA" id="ARBA00004141"/>
    </source>
</evidence>
<gene>
    <name evidence="7" type="ORF">H1D33_12575</name>
</gene>
<evidence type="ECO:0000259" key="6">
    <source>
        <dbReference type="Pfam" id="PF04932"/>
    </source>
</evidence>
<sequence>MIRSRESIWLPAAAALAVGVLAGWRPLLAGVVGLVALAGWALRTPARLNHVLFVVLFLVPVTVRLGGSGKPVWIVLFTATAVALVGRLQRLRPDEPLASAGTAAFVLPAAGVLAALAHWSGPKDLLFAITPFACYAVITWHVVAEARRDPAAFVRLARFLAWLGVPLALLAIHQRATGGWPVLDELAVSNAFTSSAGAGRSVATTGHPIVYGAYCLMSVCVALTLRGRAWPVPFAAGVVGLLLSGSRSAWIGVGCAAVVWYLARRPRLTRRGLTVVAATAAGATALALAGPAPVRGTVDMLRARLTDVGGSSSATARYSRYEVAWDALTGGVDRVLFGLGPEAHVRFFEQVGIGDHLAQTFDNSFLTLWYDLGLVTLLPFVALLVALVARARSLAARLLVVGMTAQIFFFDFYLWPCAAAVLILAAGLAVVDQGADADHSPAPVAGVGAGSPAGAGKDHT</sequence>
<feature type="transmembrane region" description="Helical" evidence="5">
    <location>
        <begin position="234"/>
        <end position="263"/>
    </location>
</feature>
<dbReference type="AlphaFoldDB" id="A0A7L6BCA7"/>
<evidence type="ECO:0000256" key="2">
    <source>
        <dbReference type="ARBA" id="ARBA00022692"/>
    </source>
</evidence>
<reference evidence="7 8" key="2">
    <citation type="journal article" date="2021" name="Mar. Drugs">
        <title>A New Micromonospora Strain with Antibiotic Activity Isolated from the Microbiome of a Mid-Atlantic Deep-Sea Sponge.</title>
        <authorList>
            <person name="Back C.R."/>
            <person name="Stennett H.L."/>
            <person name="Williams S.E."/>
            <person name="Wang L."/>
            <person name="Ojeda Gomez J."/>
            <person name="Abdulle O.M."/>
            <person name="Duffy T."/>
            <person name="Neal C."/>
            <person name="Mantell J."/>
            <person name="Jepson M.A."/>
            <person name="Hendry K.R."/>
            <person name="Powell D."/>
            <person name="Stach J.E.M."/>
            <person name="Essex-Lopresti A.E."/>
            <person name="Willis C.L."/>
            <person name="Curnow P."/>
            <person name="Race P.R."/>
        </authorList>
    </citation>
    <scope>NUCLEOTIDE SEQUENCE [LARGE SCALE GENOMIC DNA]</scope>
    <source>
        <strain evidence="7 8">28ISP2-46</strain>
    </source>
</reference>
<feature type="transmembrane region" description="Helical" evidence="5">
    <location>
        <begin position="72"/>
        <end position="88"/>
    </location>
</feature>
<keyword evidence="8" id="KW-1185">Reference proteome</keyword>
<dbReference type="KEGG" id="mfeu:H1D33_12575"/>
<dbReference type="GO" id="GO:0016020">
    <property type="term" value="C:membrane"/>
    <property type="evidence" value="ECO:0007669"/>
    <property type="project" value="UniProtKB-SubCell"/>
</dbReference>
<dbReference type="Proteomes" id="UP000510844">
    <property type="component" value="Chromosome"/>
</dbReference>
<feature type="transmembrane region" description="Helical" evidence="5">
    <location>
        <begin position="156"/>
        <end position="173"/>
    </location>
</feature>
<name>A0A7L6BCA7_9ACTN</name>
<feature type="transmembrane region" description="Helical" evidence="5">
    <location>
        <begin position="100"/>
        <end position="119"/>
    </location>
</feature>
<keyword evidence="2 5" id="KW-0812">Transmembrane</keyword>